<dbReference type="PANTHER" id="PTHR24252:SF7">
    <property type="entry name" value="HYALIN"/>
    <property type="match status" value="1"/>
</dbReference>
<gene>
    <name evidence="8" type="ORF">APZ42_029163</name>
</gene>
<dbReference type="Gene3D" id="2.40.10.10">
    <property type="entry name" value="Trypsin-like serine proteases"/>
    <property type="match status" value="1"/>
</dbReference>
<dbReference type="CDD" id="cd00190">
    <property type="entry name" value="Tryp_SPc"/>
    <property type="match status" value="1"/>
</dbReference>
<dbReference type="PROSITE" id="PS00134">
    <property type="entry name" value="TRYPSIN_HIS"/>
    <property type="match status" value="1"/>
</dbReference>
<keyword evidence="4" id="KW-1015">Disulfide bond</keyword>
<dbReference type="EMBL" id="LRGB01002544">
    <property type="protein sequence ID" value="KZS07181.1"/>
    <property type="molecule type" value="Genomic_DNA"/>
</dbReference>
<evidence type="ECO:0000259" key="7">
    <source>
        <dbReference type="PROSITE" id="PS50240"/>
    </source>
</evidence>
<dbReference type="GO" id="GO:0006508">
    <property type="term" value="P:proteolysis"/>
    <property type="evidence" value="ECO:0007669"/>
    <property type="project" value="UniProtKB-KW"/>
</dbReference>
<dbReference type="InterPro" id="IPR033116">
    <property type="entry name" value="TRYPSIN_SER"/>
</dbReference>
<comment type="caution">
    <text evidence="8">The sequence shown here is derived from an EMBL/GenBank/DDBJ whole genome shotgun (WGS) entry which is preliminary data.</text>
</comment>
<evidence type="ECO:0000256" key="5">
    <source>
        <dbReference type="RuleBase" id="RU363034"/>
    </source>
</evidence>
<proteinExistence type="predicted"/>
<evidence type="ECO:0000313" key="8">
    <source>
        <dbReference type="EMBL" id="KZS07181.1"/>
    </source>
</evidence>
<dbReference type="PROSITE" id="PS00135">
    <property type="entry name" value="TRYPSIN_SER"/>
    <property type="match status" value="1"/>
</dbReference>
<accession>A0A164PVK3</accession>
<evidence type="ECO:0000256" key="3">
    <source>
        <dbReference type="ARBA" id="ARBA00022825"/>
    </source>
</evidence>
<evidence type="ECO:0000313" key="9">
    <source>
        <dbReference type="Proteomes" id="UP000076858"/>
    </source>
</evidence>
<reference evidence="8 9" key="1">
    <citation type="submission" date="2016-03" db="EMBL/GenBank/DDBJ databases">
        <title>EvidentialGene: Evidence-directed Construction of Genes on Genomes.</title>
        <authorList>
            <person name="Gilbert D.G."/>
            <person name="Choi J.-H."/>
            <person name="Mockaitis K."/>
            <person name="Colbourne J."/>
            <person name="Pfrender M."/>
        </authorList>
    </citation>
    <scope>NUCLEOTIDE SEQUENCE [LARGE SCALE GENOMIC DNA]</scope>
    <source>
        <strain evidence="8 9">Xinb3</strain>
        <tissue evidence="8">Complete organism</tissue>
    </source>
</reference>
<sequence length="291" mass="31794">MQIMRLSSFFTLLSFLLLQFHVIHGFTNLADVDCGLSSIKGRKAKIVNGDETFEGEFPWMVSLVGLRGELICGGVLIHKKWVLTAAHCIRQANFLKEATQFQVSVAWNRGENNIANEARMFRINQIVNHPSYDPAKSKVADDIALINLAQEAAWSDLVKPICLPDPVKEPLTGVMATVAGWGHDKSGGRHATKLRKVGVPILANEKCKQWLEEGRKALAITENSMCAGYEEGGKDSCNGDSGGPLMIQDKGHHVAIGLVSGGIGCALPKLPGIYTRVDNYLEWISQTLDAK</sequence>
<keyword evidence="3 5" id="KW-0720">Serine protease</keyword>
<dbReference type="Proteomes" id="UP000076858">
    <property type="component" value="Unassembled WGS sequence"/>
</dbReference>
<dbReference type="PANTHER" id="PTHR24252">
    <property type="entry name" value="ACROSIN-RELATED"/>
    <property type="match status" value="1"/>
</dbReference>
<dbReference type="InterPro" id="IPR043504">
    <property type="entry name" value="Peptidase_S1_PA_chymotrypsin"/>
</dbReference>
<keyword evidence="1 5" id="KW-0645">Protease</keyword>
<dbReference type="SMART" id="SM00020">
    <property type="entry name" value="Tryp_SPc"/>
    <property type="match status" value="1"/>
</dbReference>
<dbReference type="InterPro" id="IPR009003">
    <property type="entry name" value="Peptidase_S1_PA"/>
</dbReference>
<protein>
    <submittedName>
        <fullName evidence="8">Complement factor D</fullName>
    </submittedName>
</protein>
<dbReference type="STRING" id="35525.A0A164PVK3"/>
<dbReference type="OrthoDB" id="10059102at2759"/>
<dbReference type="InterPro" id="IPR001314">
    <property type="entry name" value="Peptidase_S1A"/>
</dbReference>
<keyword evidence="6" id="KW-0732">Signal</keyword>
<dbReference type="FunFam" id="2.40.10.10:FF:000006">
    <property type="entry name" value="Serine proteinase stubble"/>
    <property type="match status" value="1"/>
</dbReference>
<keyword evidence="9" id="KW-1185">Reference proteome</keyword>
<evidence type="ECO:0000256" key="1">
    <source>
        <dbReference type="ARBA" id="ARBA00022670"/>
    </source>
</evidence>
<dbReference type="SUPFAM" id="SSF50494">
    <property type="entry name" value="Trypsin-like serine proteases"/>
    <property type="match status" value="1"/>
</dbReference>
<dbReference type="InterPro" id="IPR001254">
    <property type="entry name" value="Trypsin_dom"/>
</dbReference>
<dbReference type="PROSITE" id="PS50240">
    <property type="entry name" value="TRYPSIN_DOM"/>
    <property type="match status" value="1"/>
</dbReference>
<feature type="domain" description="Peptidase S1" evidence="7">
    <location>
        <begin position="46"/>
        <end position="289"/>
    </location>
</feature>
<dbReference type="Pfam" id="PF00089">
    <property type="entry name" value="Trypsin"/>
    <property type="match status" value="1"/>
</dbReference>
<evidence type="ECO:0000256" key="6">
    <source>
        <dbReference type="SAM" id="SignalP"/>
    </source>
</evidence>
<evidence type="ECO:0000256" key="2">
    <source>
        <dbReference type="ARBA" id="ARBA00022801"/>
    </source>
</evidence>
<dbReference type="PRINTS" id="PR00722">
    <property type="entry name" value="CHYMOTRYPSIN"/>
</dbReference>
<keyword evidence="2 5" id="KW-0378">Hydrolase</keyword>
<evidence type="ECO:0000256" key="4">
    <source>
        <dbReference type="ARBA" id="ARBA00023157"/>
    </source>
</evidence>
<organism evidence="8 9">
    <name type="scientific">Daphnia magna</name>
    <dbReference type="NCBI Taxonomy" id="35525"/>
    <lineage>
        <taxon>Eukaryota</taxon>
        <taxon>Metazoa</taxon>
        <taxon>Ecdysozoa</taxon>
        <taxon>Arthropoda</taxon>
        <taxon>Crustacea</taxon>
        <taxon>Branchiopoda</taxon>
        <taxon>Diplostraca</taxon>
        <taxon>Cladocera</taxon>
        <taxon>Anomopoda</taxon>
        <taxon>Daphniidae</taxon>
        <taxon>Daphnia</taxon>
    </lineage>
</organism>
<dbReference type="AlphaFoldDB" id="A0A164PVK3"/>
<dbReference type="InterPro" id="IPR018114">
    <property type="entry name" value="TRYPSIN_HIS"/>
</dbReference>
<feature type="signal peptide" evidence="6">
    <location>
        <begin position="1"/>
        <end position="25"/>
    </location>
</feature>
<feature type="chain" id="PRO_5007852425" evidence="6">
    <location>
        <begin position="26"/>
        <end position="291"/>
    </location>
</feature>
<dbReference type="GO" id="GO:0004252">
    <property type="term" value="F:serine-type endopeptidase activity"/>
    <property type="evidence" value="ECO:0007669"/>
    <property type="project" value="InterPro"/>
</dbReference>
<name>A0A164PVK3_9CRUS</name>